<organism evidence="2 3">
    <name type="scientific">Caerostris darwini</name>
    <dbReference type="NCBI Taxonomy" id="1538125"/>
    <lineage>
        <taxon>Eukaryota</taxon>
        <taxon>Metazoa</taxon>
        <taxon>Ecdysozoa</taxon>
        <taxon>Arthropoda</taxon>
        <taxon>Chelicerata</taxon>
        <taxon>Arachnida</taxon>
        <taxon>Araneae</taxon>
        <taxon>Araneomorphae</taxon>
        <taxon>Entelegynae</taxon>
        <taxon>Araneoidea</taxon>
        <taxon>Araneidae</taxon>
        <taxon>Caerostris</taxon>
    </lineage>
</organism>
<protein>
    <submittedName>
        <fullName evidence="2">Uncharacterized protein</fullName>
    </submittedName>
</protein>
<accession>A0AAV4SFY7</accession>
<reference evidence="2 3" key="1">
    <citation type="submission" date="2021-06" db="EMBL/GenBank/DDBJ databases">
        <title>Caerostris darwini draft genome.</title>
        <authorList>
            <person name="Kono N."/>
            <person name="Arakawa K."/>
        </authorList>
    </citation>
    <scope>NUCLEOTIDE SEQUENCE [LARGE SCALE GENOMIC DNA]</scope>
</reference>
<comment type="caution">
    <text evidence="2">The sequence shown here is derived from an EMBL/GenBank/DDBJ whole genome shotgun (WGS) entry which is preliminary data.</text>
</comment>
<dbReference type="AlphaFoldDB" id="A0AAV4SFY7"/>
<evidence type="ECO:0000313" key="3">
    <source>
        <dbReference type="Proteomes" id="UP001054837"/>
    </source>
</evidence>
<name>A0AAV4SFY7_9ARAC</name>
<keyword evidence="3" id="KW-1185">Reference proteome</keyword>
<evidence type="ECO:0000313" key="2">
    <source>
        <dbReference type="EMBL" id="GIY31430.1"/>
    </source>
</evidence>
<proteinExistence type="predicted"/>
<dbReference type="EMBL" id="BPLQ01007670">
    <property type="protein sequence ID" value="GIY31430.1"/>
    <property type="molecule type" value="Genomic_DNA"/>
</dbReference>
<sequence>MRNNALFSVETRHLRVSSLECCRYLSLNRGVALKSVALSVLSAPPPTHQTPLKTAPPGRHRGVTHREKIKKRRCSAGSIACVTAFRESFTQSSCNRGNGM</sequence>
<dbReference type="Proteomes" id="UP001054837">
    <property type="component" value="Unassembled WGS sequence"/>
</dbReference>
<gene>
    <name evidence="2" type="ORF">CDAR_292771</name>
</gene>
<feature type="region of interest" description="Disordered" evidence="1">
    <location>
        <begin position="43"/>
        <end position="69"/>
    </location>
</feature>
<feature type="compositionally biased region" description="Basic residues" evidence="1">
    <location>
        <begin position="58"/>
        <end position="69"/>
    </location>
</feature>
<evidence type="ECO:0000256" key="1">
    <source>
        <dbReference type="SAM" id="MobiDB-lite"/>
    </source>
</evidence>